<dbReference type="SUPFAM" id="SSF48208">
    <property type="entry name" value="Six-hairpin glycosidases"/>
    <property type="match status" value="1"/>
</dbReference>
<dbReference type="Proteomes" id="UP001302120">
    <property type="component" value="Unassembled WGS sequence"/>
</dbReference>
<dbReference type="NCBIfam" id="TIGR01561">
    <property type="entry name" value="gde_arch"/>
    <property type="match status" value="1"/>
</dbReference>
<dbReference type="InterPro" id="IPR012341">
    <property type="entry name" value="6hp_glycosidase-like_sf"/>
</dbReference>
<name>A0ABU5UDA6_9CYAN</name>
<dbReference type="Gene3D" id="1.50.10.10">
    <property type="match status" value="1"/>
</dbReference>
<dbReference type="Pfam" id="PF06202">
    <property type="entry name" value="GDE_C"/>
    <property type="match status" value="1"/>
</dbReference>
<sequence>MPDLNTREWLLTNGLGSFASGTISDVRTRTYHGWLLGATNPPSGRTLLFSHLEASLEVSGKAIALGTNFWADGQVSPQGYKLLHSFDINPVPQWIWQEDNWQIKRQLLMPHALGDGEKDMGSHRLLMQYRYEGRDTAILRLRLLIGDRDFHHQQKADPGLQFSQLLGENQVCLQAMFTGNFGTPWHLRWTQGEYQADAVWYWDYQLPEETARGLRDKEDLYSPGYLTVKLQPGDTVTLEAKIGFPDPMQTLLSPEIFAAAVEAEQQRRSQTFAPVKNQSSSPIWQQLLTASDQFIVYRASIAGPTVIAGYHWFNDWGRDTLIALPGLALVTQRFELAKGLLETFGRYCRHGLIPNVFPDFGGEPSYNSIDAALWWIETLGLYLEATQDWEFLAAQFPVVQQIHKAFMGGTRYNIQVDATDGLVSWDVCGVALTWMDVVIGGKPVTPRDGKAVEINALWYSALCWMSQWAERLSQMNYGDAARLAKQAQRYTHQAQQVTISLQKFWNPQMGYLYDTIDPDDGRNSQIRPNAVLALSLHHCGFSQHQGRAVVDLATSRLLTPYGLRSLDPGDPDYISKYTGDSEQRDRAYHQGTVWAWLIGPFTRAWQRCYPERPLPFDWQPLLDHFLNDGCIHSISEIFDGDSPHEPKGAIAQAWSVAEVIRHWRSSSDRITKSSNRVIRS</sequence>
<reference evidence="3 4" key="1">
    <citation type="submission" date="2023-12" db="EMBL/GenBank/DDBJ databases">
        <title>Baltic Sea Cyanobacteria.</title>
        <authorList>
            <person name="Delbaje E."/>
            <person name="Fewer D.P."/>
            <person name="Shishido T.K."/>
        </authorList>
    </citation>
    <scope>NUCLEOTIDE SEQUENCE [LARGE SCALE GENOMIC DNA]</scope>
    <source>
        <strain evidence="3 4">UHCC-0300</strain>
    </source>
</reference>
<proteinExistence type="predicted"/>
<evidence type="ECO:0000313" key="3">
    <source>
        <dbReference type="EMBL" id="MEA5580411.1"/>
    </source>
</evidence>
<evidence type="ECO:0000259" key="2">
    <source>
        <dbReference type="Pfam" id="PF12439"/>
    </source>
</evidence>
<feature type="domain" description="Glycogen debranching enzyme bacterial and archaeal type N-terminal" evidence="2">
    <location>
        <begin position="7"/>
        <end position="237"/>
    </location>
</feature>
<organism evidence="3 4">
    <name type="scientific">Nodularia harveyana UHCC-0300</name>
    <dbReference type="NCBI Taxonomy" id="2974287"/>
    <lineage>
        <taxon>Bacteria</taxon>
        <taxon>Bacillati</taxon>
        <taxon>Cyanobacteriota</taxon>
        <taxon>Cyanophyceae</taxon>
        <taxon>Nostocales</taxon>
        <taxon>Nodulariaceae</taxon>
        <taxon>Nodularia</taxon>
    </lineage>
</organism>
<dbReference type="PANTHER" id="PTHR10569">
    <property type="entry name" value="GLYCOGEN DEBRANCHING ENZYME"/>
    <property type="match status" value="1"/>
</dbReference>
<dbReference type="PANTHER" id="PTHR10569:SF2">
    <property type="entry name" value="GLYCOGEN DEBRANCHING ENZYME"/>
    <property type="match status" value="1"/>
</dbReference>
<dbReference type="InterPro" id="IPR006451">
    <property type="entry name" value="Glycogen_debranch_arc"/>
</dbReference>
<comment type="caution">
    <text evidence="3">The sequence shown here is derived from an EMBL/GenBank/DDBJ whole genome shotgun (WGS) entry which is preliminary data.</text>
</comment>
<gene>
    <name evidence="3" type="ORF">VB620_03535</name>
</gene>
<dbReference type="RefSeq" id="WP_323194753.1">
    <property type="nucleotide sequence ID" value="NZ_JAYGHG010000003.1"/>
</dbReference>
<dbReference type="EMBL" id="JAYGHG010000003">
    <property type="protein sequence ID" value="MEA5580411.1"/>
    <property type="molecule type" value="Genomic_DNA"/>
</dbReference>
<dbReference type="Pfam" id="PF12439">
    <property type="entry name" value="GDE_N"/>
    <property type="match status" value="1"/>
</dbReference>
<protein>
    <submittedName>
        <fullName evidence="3">Amylo-alpha-1,6-glucosidase</fullName>
    </submittedName>
</protein>
<evidence type="ECO:0000259" key="1">
    <source>
        <dbReference type="Pfam" id="PF06202"/>
    </source>
</evidence>
<dbReference type="InterPro" id="IPR032790">
    <property type="entry name" value="GDE_C"/>
</dbReference>
<keyword evidence="4" id="KW-1185">Reference proteome</keyword>
<dbReference type="InterPro" id="IPR024742">
    <property type="entry name" value="Glycogen_debranch_N"/>
</dbReference>
<feature type="domain" description="Glycogen debranching enzyme C-terminal" evidence="1">
    <location>
        <begin position="290"/>
        <end position="661"/>
    </location>
</feature>
<dbReference type="InterPro" id="IPR008928">
    <property type="entry name" value="6-hairpin_glycosidase_sf"/>
</dbReference>
<dbReference type="InterPro" id="IPR010401">
    <property type="entry name" value="AGL/Gdb1"/>
</dbReference>
<accession>A0ABU5UDA6</accession>
<evidence type="ECO:0000313" key="4">
    <source>
        <dbReference type="Proteomes" id="UP001302120"/>
    </source>
</evidence>